<evidence type="ECO:0000313" key="4">
    <source>
        <dbReference type="Proteomes" id="UP001165460"/>
    </source>
</evidence>
<dbReference type="PANTHER" id="PTHR34477:SF5">
    <property type="entry name" value="BSL5627 PROTEIN"/>
    <property type="match status" value="1"/>
</dbReference>
<sequence length="97" mass="11853">MERGGCVYILTNYTHTTLYVGVTSELYFRIQEHKDKYDPNSFTAKYNCNKLVYYQQFATIEEAIAEEKRLKNWHRQWKLNLIKEHNPEWRDLFEDLD</sequence>
<organism evidence="3 4">
    <name type="scientific">Pedobacter montanisoli</name>
    <dbReference type="NCBI Taxonomy" id="2923277"/>
    <lineage>
        <taxon>Bacteria</taxon>
        <taxon>Pseudomonadati</taxon>
        <taxon>Bacteroidota</taxon>
        <taxon>Sphingobacteriia</taxon>
        <taxon>Sphingobacteriales</taxon>
        <taxon>Sphingobacteriaceae</taxon>
        <taxon>Pedobacter</taxon>
    </lineage>
</organism>
<dbReference type="Gene3D" id="3.40.1440.10">
    <property type="entry name" value="GIY-YIG endonuclease"/>
    <property type="match status" value="1"/>
</dbReference>
<dbReference type="RefSeq" id="WP_243358023.1">
    <property type="nucleotide sequence ID" value="NZ_JALGBH010000001.1"/>
</dbReference>
<dbReference type="Pfam" id="PF01541">
    <property type="entry name" value="GIY-YIG"/>
    <property type="match status" value="1"/>
</dbReference>
<evidence type="ECO:0000259" key="2">
    <source>
        <dbReference type="PROSITE" id="PS50164"/>
    </source>
</evidence>
<proteinExistence type="inferred from homology"/>
<dbReference type="PROSITE" id="PS50164">
    <property type="entry name" value="GIY_YIG"/>
    <property type="match status" value="1"/>
</dbReference>
<dbReference type="InterPro" id="IPR000305">
    <property type="entry name" value="GIY-YIG_endonuc"/>
</dbReference>
<dbReference type="SMART" id="SM00465">
    <property type="entry name" value="GIYc"/>
    <property type="match status" value="1"/>
</dbReference>
<keyword evidence="4" id="KW-1185">Reference proteome</keyword>
<comment type="caution">
    <text evidence="3">The sequence shown here is derived from an EMBL/GenBank/DDBJ whole genome shotgun (WGS) entry which is preliminary data.</text>
</comment>
<feature type="domain" description="GIY-YIG" evidence="2">
    <location>
        <begin position="3"/>
        <end position="81"/>
    </location>
</feature>
<name>A0ABS9ZS59_9SPHI</name>
<dbReference type="InterPro" id="IPR035901">
    <property type="entry name" value="GIY-YIG_endonuc_sf"/>
</dbReference>
<reference evidence="3" key="1">
    <citation type="submission" date="2022-03" db="EMBL/GenBank/DDBJ databases">
        <authorList>
            <person name="Woo C.Y."/>
        </authorList>
    </citation>
    <scope>NUCLEOTIDE SEQUENCE</scope>
    <source>
        <strain evidence="3">CYS-01</strain>
    </source>
</reference>
<dbReference type="Proteomes" id="UP001165460">
    <property type="component" value="Unassembled WGS sequence"/>
</dbReference>
<accession>A0ABS9ZS59</accession>
<comment type="similarity">
    <text evidence="1">Belongs to the UPF0213 family.</text>
</comment>
<dbReference type="InterPro" id="IPR050190">
    <property type="entry name" value="UPF0213_domain"/>
</dbReference>
<protein>
    <submittedName>
        <fullName evidence="3">GIY-YIG nuclease family protein</fullName>
    </submittedName>
</protein>
<evidence type="ECO:0000313" key="3">
    <source>
        <dbReference type="EMBL" id="MCJ0741406.1"/>
    </source>
</evidence>
<dbReference type="CDD" id="cd10448">
    <property type="entry name" value="GIY-YIG_unchar_3"/>
    <property type="match status" value="1"/>
</dbReference>
<evidence type="ECO:0000256" key="1">
    <source>
        <dbReference type="ARBA" id="ARBA00007435"/>
    </source>
</evidence>
<dbReference type="PANTHER" id="PTHR34477">
    <property type="entry name" value="UPF0213 PROTEIN YHBQ"/>
    <property type="match status" value="1"/>
</dbReference>
<dbReference type="EMBL" id="JALGBH010000001">
    <property type="protein sequence ID" value="MCJ0741406.1"/>
    <property type="molecule type" value="Genomic_DNA"/>
</dbReference>
<dbReference type="SUPFAM" id="SSF82771">
    <property type="entry name" value="GIY-YIG endonuclease"/>
    <property type="match status" value="1"/>
</dbReference>
<gene>
    <name evidence="3" type="ORF">MMF97_01705</name>
</gene>